<reference evidence="1 2" key="1">
    <citation type="journal article" date="2019" name="Commun. Biol.">
        <title>The bagworm genome reveals a unique fibroin gene that provides high tensile strength.</title>
        <authorList>
            <person name="Kono N."/>
            <person name="Nakamura H."/>
            <person name="Ohtoshi R."/>
            <person name="Tomita M."/>
            <person name="Numata K."/>
            <person name="Arakawa K."/>
        </authorList>
    </citation>
    <scope>NUCLEOTIDE SEQUENCE [LARGE SCALE GENOMIC DNA]</scope>
</reference>
<proteinExistence type="predicted"/>
<organism evidence="1 2">
    <name type="scientific">Eumeta variegata</name>
    <name type="common">Bagworm moth</name>
    <name type="synonym">Eumeta japonica</name>
    <dbReference type="NCBI Taxonomy" id="151549"/>
    <lineage>
        <taxon>Eukaryota</taxon>
        <taxon>Metazoa</taxon>
        <taxon>Ecdysozoa</taxon>
        <taxon>Arthropoda</taxon>
        <taxon>Hexapoda</taxon>
        <taxon>Insecta</taxon>
        <taxon>Pterygota</taxon>
        <taxon>Neoptera</taxon>
        <taxon>Endopterygota</taxon>
        <taxon>Lepidoptera</taxon>
        <taxon>Glossata</taxon>
        <taxon>Ditrysia</taxon>
        <taxon>Tineoidea</taxon>
        <taxon>Psychidae</taxon>
        <taxon>Oiketicinae</taxon>
        <taxon>Eumeta</taxon>
    </lineage>
</organism>
<protein>
    <submittedName>
        <fullName evidence="1">Uncharacterized protein</fullName>
    </submittedName>
</protein>
<evidence type="ECO:0000313" key="2">
    <source>
        <dbReference type="Proteomes" id="UP000299102"/>
    </source>
</evidence>
<name>A0A4C1Z4C6_EUMVA</name>
<keyword evidence="2" id="KW-1185">Reference proteome</keyword>
<comment type="caution">
    <text evidence="1">The sequence shown here is derived from an EMBL/GenBank/DDBJ whole genome shotgun (WGS) entry which is preliminary data.</text>
</comment>
<dbReference type="Proteomes" id="UP000299102">
    <property type="component" value="Unassembled WGS sequence"/>
</dbReference>
<evidence type="ECO:0000313" key="1">
    <source>
        <dbReference type="EMBL" id="GBP82480.1"/>
    </source>
</evidence>
<dbReference type="EMBL" id="BGZK01001567">
    <property type="protein sequence ID" value="GBP82480.1"/>
    <property type="molecule type" value="Genomic_DNA"/>
</dbReference>
<gene>
    <name evidence="1" type="ORF">EVAR_55868_1</name>
</gene>
<accession>A0A4C1Z4C6</accession>
<dbReference type="AlphaFoldDB" id="A0A4C1Z4C6"/>
<sequence length="105" mass="11568">MTLARIETYGSDTPSRAALAVSSRPFAVVRMFLYSPANRAGSRTRNPAAAGLKNDAGSWNTEISVLRDWKPYFKLEATRFECQIDLNLFALCVADILTALVTIVI</sequence>